<dbReference type="Proteomes" id="UP000076798">
    <property type="component" value="Unassembled WGS sequence"/>
</dbReference>
<organism evidence="2 3">
    <name type="scientific">Sistotremastrum suecicum HHB10207 ss-3</name>
    <dbReference type="NCBI Taxonomy" id="1314776"/>
    <lineage>
        <taxon>Eukaryota</taxon>
        <taxon>Fungi</taxon>
        <taxon>Dikarya</taxon>
        <taxon>Basidiomycota</taxon>
        <taxon>Agaricomycotina</taxon>
        <taxon>Agaricomycetes</taxon>
        <taxon>Sistotremastrales</taxon>
        <taxon>Sistotremastraceae</taxon>
        <taxon>Sistotremastrum</taxon>
    </lineage>
</organism>
<sequence>MPLPTLKSQPSHLFSNPVPPNSWARRMRIFATQLHLPVATKNSKISKPQPQATRYTSTKAPSASSSWVAGHDSQPSLRSQQSHTHARHPLRMATSSSTVHTVLHDRDERVISRSISSAYGFVNAPSLPFPPSLASSASGFHLGLINHGLGNLALSHVAQKQKQKLERELDESVGMGPVPSISIIVPAENEHKQGISHTKSQATLALWDEICDTPLLASALTSLHTGLGKNAVHTNDLERERRRNADYTHPPSSTVSSTALQKGHRPAVYQLSPKPRTILGETRKGTPRTHRCSHFKRPPSAVDENTSRRDNLPLCPGGRRDTITPSRLSASGPTIQSPCSGVAVGWI</sequence>
<feature type="compositionally biased region" description="Polar residues" evidence="1">
    <location>
        <begin position="250"/>
        <end position="260"/>
    </location>
</feature>
<protein>
    <submittedName>
        <fullName evidence="2">Uncharacterized protein</fullName>
    </submittedName>
</protein>
<feature type="region of interest" description="Disordered" evidence="1">
    <location>
        <begin position="41"/>
        <end position="101"/>
    </location>
</feature>
<name>A0A166FIZ3_9AGAM</name>
<keyword evidence="3" id="KW-1185">Reference proteome</keyword>
<feature type="region of interest" description="Disordered" evidence="1">
    <location>
        <begin position="278"/>
        <end position="335"/>
    </location>
</feature>
<dbReference type="EMBL" id="KV428029">
    <property type="protein sequence ID" value="KZT40695.1"/>
    <property type="molecule type" value="Genomic_DNA"/>
</dbReference>
<gene>
    <name evidence="2" type="ORF">SISSUDRAFT_1043813</name>
</gene>
<evidence type="ECO:0000313" key="2">
    <source>
        <dbReference type="EMBL" id="KZT40695.1"/>
    </source>
</evidence>
<feature type="compositionally biased region" description="Polar residues" evidence="1">
    <location>
        <begin position="323"/>
        <end position="335"/>
    </location>
</feature>
<evidence type="ECO:0000256" key="1">
    <source>
        <dbReference type="SAM" id="MobiDB-lite"/>
    </source>
</evidence>
<feature type="compositionally biased region" description="Basic residues" evidence="1">
    <location>
        <begin position="285"/>
        <end position="297"/>
    </location>
</feature>
<accession>A0A166FIZ3</accession>
<reference evidence="2 3" key="1">
    <citation type="journal article" date="2016" name="Mol. Biol. Evol.">
        <title>Comparative Genomics of Early-Diverging Mushroom-Forming Fungi Provides Insights into the Origins of Lignocellulose Decay Capabilities.</title>
        <authorList>
            <person name="Nagy L.G."/>
            <person name="Riley R."/>
            <person name="Tritt A."/>
            <person name="Adam C."/>
            <person name="Daum C."/>
            <person name="Floudas D."/>
            <person name="Sun H."/>
            <person name="Yadav J.S."/>
            <person name="Pangilinan J."/>
            <person name="Larsson K.H."/>
            <person name="Matsuura K."/>
            <person name="Barry K."/>
            <person name="Labutti K."/>
            <person name="Kuo R."/>
            <person name="Ohm R.A."/>
            <person name="Bhattacharya S.S."/>
            <person name="Shirouzu T."/>
            <person name="Yoshinaga Y."/>
            <person name="Martin F.M."/>
            <person name="Grigoriev I.V."/>
            <person name="Hibbett D.S."/>
        </authorList>
    </citation>
    <scope>NUCLEOTIDE SEQUENCE [LARGE SCALE GENOMIC DNA]</scope>
    <source>
        <strain evidence="2 3">HHB10207 ss-3</strain>
    </source>
</reference>
<evidence type="ECO:0000313" key="3">
    <source>
        <dbReference type="Proteomes" id="UP000076798"/>
    </source>
</evidence>
<dbReference type="AlphaFoldDB" id="A0A166FIZ3"/>
<proteinExistence type="predicted"/>
<feature type="compositionally biased region" description="Basic and acidic residues" evidence="1">
    <location>
        <begin position="235"/>
        <end position="246"/>
    </location>
</feature>
<feature type="region of interest" description="Disordered" evidence="1">
    <location>
        <begin position="233"/>
        <end position="264"/>
    </location>
</feature>
<feature type="compositionally biased region" description="Polar residues" evidence="1">
    <location>
        <begin position="41"/>
        <end position="83"/>
    </location>
</feature>